<dbReference type="GO" id="GO:0005615">
    <property type="term" value="C:extracellular space"/>
    <property type="evidence" value="ECO:0007669"/>
    <property type="project" value="InterPro"/>
</dbReference>
<dbReference type="Gene3D" id="2.10.310.10">
    <property type="entry name" value="Serpins superfamily"/>
    <property type="match status" value="1"/>
</dbReference>
<dbReference type="FunFam" id="2.30.39.10:FF:000035">
    <property type="entry name" value="Serine protease inhibitor (serpin) 16"/>
    <property type="match status" value="1"/>
</dbReference>
<proteinExistence type="inferred from homology"/>
<dbReference type="Gene3D" id="3.30.497.10">
    <property type="entry name" value="Antithrombin, subunit I, domain 2"/>
    <property type="match status" value="1"/>
</dbReference>
<dbReference type="InterPro" id="IPR000215">
    <property type="entry name" value="Serpin_fam"/>
</dbReference>
<dbReference type="InterPro" id="IPR042185">
    <property type="entry name" value="Serpin_sf_2"/>
</dbReference>
<evidence type="ECO:0000256" key="5">
    <source>
        <dbReference type="SAM" id="SignalP"/>
    </source>
</evidence>
<feature type="signal peptide" evidence="5">
    <location>
        <begin position="1"/>
        <end position="27"/>
    </location>
</feature>
<evidence type="ECO:0000256" key="1">
    <source>
        <dbReference type="ARBA" id="ARBA00022690"/>
    </source>
</evidence>
<dbReference type="STRING" id="7168.A0A2C9GUU7"/>
<evidence type="ECO:0000256" key="3">
    <source>
        <dbReference type="RuleBase" id="RU000411"/>
    </source>
</evidence>
<dbReference type="EnsemblMetazoa" id="ADIR005012-RB">
    <property type="protein sequence ID" value="ADIR005012-PB"/>
    <property type="gene ID" value="ADIR005012"/>
</dbReference>
<dbReference type="Proteomes" id="UP000075884">
    <property type="component" value="Unassembled WGS sequence"/>
</dbReference>
<keyword evidence="1" id="KW-0646">Protease inhibitor</keyword>
<evidence type="ECO:0000259" key="6">
    <source>
        <dbReference type="SMART" id="SM00093"/>
    </source>
</evidence>
<dbReference type="PANTHER" id="PTHR11461:SF342">
    <property type="entry name" value="SERINE PROTEASE INHIBITOR 28DC"/>
    <property type="match status" value="1"/>
</dbReference>
<feature type="region of interest" description="Disordered" evidence="4">
    <location>
        <begin position="37"/>
        <end position="57"/>
    </location>
</feature>
<organism evidence="7 8">
    <name type="scientific">Anopheles dirus</name>
    <dbReference type="NCBI Taxonomy" id="7168"/>
    <lineage>
        <taxon>Eukaryota</taxon>
        <taxon>Metazoa</taxon>
        <taxon>Ecdysozoa</taxon>
        <taxon>Arthropoda</taxon>
        <taxon>Hexapoda</taxon>
        <taxon>Insecta</taxon>
        <taxon>Pterygota</taxon>
        <taxon>Neoptera</taxon>
        <taxon>Endopterygota</taxon>
        <taxon>Diptera</taxon>
        <taxon>Nematocera</taxon>
        <taxon>Culicoidea</taxon>
        <taxon>Culicidae</taxon>
        <taxon>Anophelinae</taxon>
        <taxon>Anopheles</taxon>
    </lineage>
</organism>
<name>A0A2C9GUU7_9DIPT</name>
<evidence type="ECO:0000313" key="7">
    <source>
        <dbReference type="EnsemblMetazoa" id="ADIR005012-PB"/>
    </source>
</evidence>
<accession>A0A2C9GUU7</accession>
<dbReference type="PANTHER" id="PTHR11461">
    <property type="entry name" value="SERINE PROTEASE INHIBITOR, SERPIN"/>
    <property type="match status" value="1"/>
</dbReference>
<dbReference type="Gene3D" id="6.20.40.10">
    <property type="match status" value="1"/>
</dbReference>
<keyword evidence="5" id="KW-0732">Signal</keyword>
<dbReference type="InterPro" id="IPR036186">
    <property type="entry name" value="Serpin_sf"/>
</dbReference>
<dbReference type="InterPro" id="IPR042178">
    <property type="entry name" value="Serpin_sf_1"/>
</dbReference>
<dbReference type="Pfam" id="PF00079">
    <property type="entry name" value="Serpin"/>
    <property type="match status" value="2"/>
</dbReference>
<dbReference type="Gene3D" id="2.30.39.10">
    <property type="entry name" value="Alpha-1-antitrypsin, domain 1"/>
    <property type="match status" value="1"/>
</dbReference>
<dbReference type="AlphaFoldDB" id="A0A2C9GUU7"/>
<reference evidence="8" key="1">
    <citation type="submission" date="2013-03" db="EMBL/GenBank/DDBJ databases">
        <title>The Genome Sequence of Anopheles dirus WRAIR2.</title>
        <authorList>
            <consortium name="The Broad Institute Genomics Platform"/>
            <person name="Neafsey D.E."/>
            <person name="Walton C."/>
            <person name="Walker B."/>
            <person name="Young S.K."/>
            <person name="Zeng Q."/>
            <person name="Gargeya S."/>
            <person name="Fitzgerald M."/>
            <person name="Haas B."/>
            <person name="Abouelleil A."/>
            <person name="Allen A.W."/>
            <person name="Alvarado L."/>
            <person name="Arachchi H.M."/>
            <person name="Berlin A.M."/>
            <person name="Chapman S.B."/>
            <person name="Gainer-Dewar J."/>
            <person name="Goldberg J."/>
            <person name="Griggs A."/>
            <person name="Gujja S."/>
            <person name="Hansen M."/>
            <person name="Howarth C."/>
            <person name="Imamovic A."/>
            <person name="Ireland A."/>
            <person name="Larimer J."/>
            <person name="McCowan C."/>
            <person name="Murphy C."/>
            <person name="Pearson M."/>
            <person name="Poon T.W."/>
            <person name="Priest M."/>
            <person name="Roberts A."/>
            <person name="Saif S."/>
            <person name="Shea T."/>
            <person name="Sisk P."/>
            <person name="Sykes S."/>
            <person name="Wortman J."/>
            <person name="Nusbaum C."/>
            <person name="Birren B."/>
        </authorList>
    </citation>
    <scope>NUCLEOTIDE SEQUENCE [LARGE SCALE GENOMIC DNA]</scope>
    <source>
        <strain evidence="8">WRAIR2</strain>
    </source>
</reference>
<feature type="domain" description="Serpin" evidence="6">
    <location>
        <begin position="64"/>
        <end position="556"/>
    </location>
</feature>
<evidence type="ECO:0000313" key="8">
    <source>
        <dbReference type="Proteomes" id="UP000075884"/>
    </source>
</evidence>
<dbReference type="SMART" id="SM00093">
    <property type="entry name" value="SERPIN"/>
    <property type="match status" value="1"/>
</dbReference>
<dbReference type="SUPFAM" id="SSF56574">
    <property type="entry name" value="Serpins"/>
    <property type="match status" value="1"/>
</dbReference>
<reference evidence="7" key="2">
    <citation type="submission" date="2020-05" db="UniProtKB">
        <authorList>
            <consortium name="EnsemblMetazoa"/>
        </authorList>
    </citation>
    <scope>IDENTIFICATION</scope>
    <source>
        <strain evidence="7">WRAIR2</strain>
    </source>
</reference>
<sequence>MHSGSRVPWMLAAVLLATVLVAGPVAGQKNFAQKQAQVTQQTNRQQPQSTNTKKVSDSVTNLAQRIAGAIANQKSKTEIFSPVSIAGALSLLLLGSGGKTQTELLNVMGLNPQELSFRDIHLSFGRLFQDLVSNEPSLEPLVTWRLNDKCNRLDDEDDYEDEPNAEAPNKQNETDLVMQIGNGIFAQNGTSFDPRYDKLAKDLYKSELQQLDFVSDESHSVRVINNWVHNQTHGRISDIVSHISPDTILMIINTLYFRGLWEEPFQPLATRNRRFYPNGPDGPDSFDVQTMAKSHCMPYYFWEEMNVRVVGVPYRQNVTMYIFLPTNSTRELVQKLQKNISAEKVNEIVTKMKMKSVTLLFPKMHISNSLSLKSVMQQLGLYSVFDRHQADLYSLLHGTPSKQDLASKVGEMEAGDIFDLLEDTTENAISELKKHDPDCTIQYREGILRGECLKSGCAFGGNKCVCCSEVAQDFRRRRRDIKVNMKPANETIFVNEMLHKVDLSVNERGTEGGAATATLIDRISSQINFIVNGPFFMFIREETTRLPLFYGNVYNPK</sequence>
<keyword evidence="2" id="KW-0722">Serine protease inhibitor</keyword>
<dbReference type="GO" id="GO:0045861">
    <property type="term" value="P:negative regulation of proteolysis"/>
    <property type="evidence" value="ECO:0007669"/>
    <property type="project" value="UniProtKB-ARBA"/>
</dbReference>
<protein>
    <recommendedName>
        <fullName evidence="6">Serpin domain-containing protein</fullName>
    </recommendedName>
</protein>
<feature type="compositionally biased region" description="Low complexity" evidence="4">
    <location>
        <begin position="37"/>
        <end position="52"/>
    </location>
</feature>
<evidence type="ECO:0000256" key="2">
    <source>
        <dbReference type="ARBA" id="ARBA00022900"/>
    </source>
</evidence>
<dbReference type="GO" id="GO:0004867">
    <property type="term" value="F:serine-type endopeptidase inhibitor activity"/>
    <property type="evidence" value="ECO:0007669"/>
    <property type="project" value="UniProtKB-KW"/>
</dbReference>
<comment type="similarity">
    <text evidence="3">Belongs to the serpin family.</text>
</comment>
<evidence type="ECO:0000256" key="4">
    <source>
        <dbReference type="SAM" id="MobiDB-lite"/>
    </source>
</evidence>
<dbReference type="InterPro" id="IPR023796">
    <property type="entry name" value="Serpin_dom"/>
</dbReference>
<keyword evidence="8" id="KW-1185">Reference proteome</keyword>
<dbReference type="VEuPathDB" id="VectorBase:ADIR005012"/>
<feature type="chain" id="PRO_5012361250" description="Serpin domain-containing protein" evidence="5">
    <location>
        <begin position="28"/>
        <end position="557"/>
    </location>
</feature>